<reference evidence="10" key="1">
    <citation type="submission" date="2016-01" db="EMBL/GenBank/DDBJ databases">
        <title>Candidate chemosensory genes identified in Adelphocoris lineolatus (Goeze) (Hemiptera: Miridae) by antennal transcriptome analysis.</title>
        <authorList>
            <person name="Xiao Y."/>
        </authorList>
    </citation>
    <scope>NUCLEOTIDE SEQUENCE</scope>
</reference>
<feature type="transmembrane region" description="Helical" evidence="9">
    <location>
        <begin position="292"/>
        <end position="314"/>
    </location>
</feature>
<dbReference type="GO" id="GO:0005549">
    <property type="term" value="F:odorant binding"/>
    <property type="evidence" value="ECO:0007669"/>
    <property type="project" value="InterPro"/>
</dbReference>
<evidence type="ECO:0000256" key="3">
    <source>
        <dbReference type="ARBA" id="ARBA00022692"/>
    </source>
</evidence>
<feature type="transmembrane region" description="Helical" evidence="9">
    <location>
        <begin position="12"/>
        <end position="30"/>
    </location>
</feature>
<keyword evidence="3 9" id="KW-0812">Transmembrane</keyword>
<accession>A0A2I4PH08</accession>
<evidence type="ECO:0000256" key="4">
    <source>
        <dbReference type="ARBA" id="ARBA00022725"/>
    </source>
</evidence>
<evidence type="ECO:0000256" key="7">
    <source>
        <dbReference type="ARBA" id="ARBA00023170"/>
    </source>
</evidence>
<dbReference type="AlphaFoldDB" id="A0A2I4PH08"/>
<comment type="subcellular location">
    <subcellularLocation>
        <location evidence="9">Cell membrane</location>
        <topology evidence="9">Multi-pass membrane protein</topology>
    </subcellularLocation>
    <subcellularLocation>
        <location evidence="1">Membrane</location>
        <topology evidence="1">Multi-pass membrane protein</topology>
    </subcellularLocation>
</comment>
<sequence length="424" mass="48578">MEHADKHAFERMLRREFWILTVIGGTYGFFHEKAWAVVSTINYVVLYSIMALTMSILAYTVYLLQGQLGYLSQALNIFIVGMVVVTATLTLTLSRPKMQAFLAFYDDPWSFCEYSRNEYFENLMLHTVKKKNKLILTWAFLYGLCGAVGVCQPVIDKIFGRSSEITNVNGAWLNLPIIFWWPFDPTESTLIWMVPFMLQSLFLGYSAIVVASAVSLCFATADLVMDQFKLVIYGINNLDNRAKEMYKKRFPGSDMKRMDNREYDDCYYDCLVQNVKHHVDTLKWMDKFNDMASLPVAVPFFGGAVLIGMALITITEEDDPRLGPKCLAAMSAFSELYNMYLLCKLGQEWQQLSDDLLDALYGCRWSGRSERVKKAIRIMRLSCARPMKFTAAKLLVLNMQLFSDLINSAYSIFNLKAVSQEKES</sequence>
<dbReference type="GO" id="GO:0007165">
    <property type="term" value="P:signal transduction"/>
    <property type="evidence" value="ECO:0007669"/>
    <property type="project" value="UniProtKB-KW"/>
</dbReference>
<evidence type="ECO:0000256" key="1">
    <source>
        <dbReference type="ARBA" id="ARBA00004141"/>
    </source>
</evidence>
<evidence type="ECO:0000256" key="9">
    <source>
        <dbReference type="RuleBase" id="RU351113"/>
    </source>
</evidence>
<dbReference type="PANTHER" id="PTHR21137">
    <property type="entry name" value="ODORANT RECEPTOR"/>
    <property type="match status" value="1"/>
</dbReference>
<keyword evidence="5 9" id="KW-1133">Transmembrane helix</keyword>
<evidence type="ECO:0000256" key="5">
    <source>
        <dbReference type="ARBA" id="ARBA00022989"/>
    </source>
</evidence>
<dbReference type="EMBL" id="KU523609">
    <property type="protein sequence ID" value="APZ81431.1"/>
    <property type="molecule type" value="mRNA"/>
</dbReference>
<protein>
    <recommendedName>
        <fullName evidence="9">Odorant receptor</fullName>
    </recommendedName>
</protein>
<feature type="transmembrane region" description="Helical" evidence="9">
    <location>
        <begin position="74"/>
        <end position="93"/>
    </location>
</feature>
<feature type="transmembrane region" description="Helical" evidence="9">
    <location>
        <begin position="135"/>
        <end position="155"/>
    </location>
</feature>
<keyword evidence="7 9" id="KW-0675">Receptor</keyword>
<evidence type="ECO:0000256" key="8">
    <source>
        <dbReference type="ARBA" id="ARBA00023224"/>
    </source>
</evidence>
<dbReference type="Pfam" id="PF02949">
    <property type="entry name" value="7tm_6"/>
    <property type="match status" value="1"/>
</dbReference>
<dbReference type="InterPro" id="IPR004117">
    <property type="entry name" value="7tm6_olfct_rcpt"/>
</dbReference>
<keyword evidence="4 9" id="KW-0552">Olfaction</keyword>
<dbReference type="PANTHER" id="PTHR21137:SF42">
    <property type="entry name" value="ODORANT RECEPTOR 83A"/>
    <property type="match status" value="1"/>
</dbReference>
<keyword evidence="6 9" id="KW-0472">Membrane</keyword>
<keyword evidence="8 9" id="KW-0807">Transducer</keyword>
<dbReference type="GO" id="GO:0004984">
    <property type="term" value="F:olfactory receptor activity"/>
    <property type="evidence" value="ECO:0007669"/>
    <property type="project" value="InterPro"/>
</dbReference>
<keyword evidence="2 9" id="KW-0716">Sensory transduction</keyword>
<dbReference type="GO" id="GO:0005886">
    <property type="term" value="C:plasma membrane"/>
    <property type="evidence" value="ECO:0007669"/>
    <property type="project" value="UniProtKB-SubCell"/>
</dbReference>
<feature type="transmembrane region" description="Helical" evidence="9">
    <location>
        <begin position="203"/>
        <end position="225"/>
    </location>
</feature>
<organism evidence="10">
    <name type="scientific">Adelphocoris lineolatus</name>
    <name type="common">Alfalfa plant bug</name>
    <dbReference type="NCBI Taxonomy" id="236346"/>
    <lineage>
        <taxon>Eukaryota</taxon>
        <taxon>Metazoa</taxon>
        <taxon>Ecdysozoa</taxon>
        <taxon>Arthropoda</taxon>
        <taxon>Hexapoda</taxon>
        <taxon>Insecta</taxon>
        <taxon>Pterygota</taxon>
        <taxon>Neoptera</taxon>
        <taxon>Paraneoptera</taxon>
        <taxon>Hemiptera</taxon>
        <taxon>Heteroptera</taxon>
        <taxon>Panheteroptera</taxon>
        <taxon>Cimicomorpha</taxon>
        <taxon>Miridae</taxon>
        <taxon>Mirini</taxon>
        <taxon>Adelphocoris</taxon>
    </lineage>
</organism>
<feature type="transmembrane region" description="Helical" evidence="9">
    <location>
        <begin position="42"/>
        <end position="62"/>
    </location>
</feature>
<comment type="similarity">
    <text evidence="9">Belongs to the insect chemoreceptor superfamily. Heteromeric odorant receptor channel (TC 1.A.69) family.</text>
</comment>
<evidence type="ECO:0000256" key="6">
    <source>
        <dbReference type="ARBA" id="ARBA00023136"/>
    </source>
</evidence>
<proteinExistence type="evidence at transcript level"/>
<comment type="caution">
    <text evidence="9">Lacks conserved residue(s) required for the propagation of feature annotation.</text>
</comment>
<evidence type="ECO:0000313" key="10">
    <source>
        <dbReference type="EMBL" id="APZ81431.1"/>
    </source>
</evidence>
<evidence type="ECO:0000256" key="2">
    <source>
        <dbReference type="ARBA" id="ARBA00022606"/>
    </source>
</evidence>
<name>A0A2I4PH08_ADELI</name>